<dbReference type="InterPro" id="IPR045518">
    <property type="entry name" value="2EXR"/>
</dbReference>
<reference evidence="2 3" key="1">
    <citation type="submission" date="2016-04" db="EMBL/GenBank/DDBJ databases">
        <title>A degradative enzymes factory behind the ericoid mycorrhizal symbiosis.</title>
        <authorList>
            <consortium name="DOE Joint Genome Institute"/>
            <person name="Martino E."/>
            <person name="Morin E."/>
            <person name="Grelet G."/>
            <person name="Kuo A."/>
            <person name="Kohler A."/>
            <person name="Daghino S."/>
            <person name="Barry K."/>
            <person name="Choi C."/>
            <person name="Cichocki N."/>
            <person name="Clum A."/>
            <person name="Copeland A."/>
            <person name="Hainaut M."/>
            <person name="Haridas S."/>
            <person name="Labutti K."/>
            <person name="Lindquist E."/>
            <person name="Lipzen A."/>
            <person name="Khouja H.-R."/>
            <person name="Murat C."/>
            <person name="Ohm R."/>
            <person name="Olson A."/>
            <person name="Spatafora J."/>
            <person name="Veneault-Fourrey C."/>
            <person name="Henrissat B."/>
            <person name="Grigoriev I."/>
            <person name="Martin F."/>
            <person name="Perotto S."/>
        </authorList>
    </citation>
    <scope>NUCLEOTIDE SEQUENCE [LARGE SCALE GENOMIC DNA]</scope>
    <source>
        <strain evidence="2 3">E</strain>
    </source>
</reference>
<feature type="domain" description="2EXR" evidence="1">
    <location>
        <begin position="5"/>
        <end position="112"/>
    </location>
</feature>
<dbReference type="PANTHER" id="PTHR35910:SF6">
    <property type="entry name" value="2EXR DOMAIN-CONTAINING PROTEIN"/>
    <property type="match status" value="1"/>
</dbReference>
<proteinExistence type="predicted"/>
<dbReference type="Proteomes" id="UP000235371">
    <property type="component" value="Unassembled WGS sequence"/>
</dbReference>
<gene>
    <name evidence="2" type="ORF">K444DRAFT_636225</name>
</gene>
<dbReference type="InParanoid" id="A0A2J6SNN2"/>
<organism evidence="2 3">
    <name type="scientific">Hyaloscypha bicolor E</name>
    <dbReference type="NCBI Taxonomy" id="1095630"/>
    <lineage>
        <taxon>Eukaryota</taxon>
        <taxon>Fungi</taxon>
        <taxon>Dikarya</taxon>
        <taxon>Ascomycota</taxon>
        <taxon>Pezizomycotina</taxon>
        <taxon>Leotiomycetes</taxon>
        <taxon>Helotiales</taxon>
        <taxon>Hyaloscyphaceae</taxon>
        <taxon>Hyaloscypha</taxon>
        <taxon>Hyaloscypha bicolor</taxon>
    </lineage>
</organism>
<accession>A0A2J6SNN2</accession>
<dbReference type="GeneID" id="36592047"/>
<protein>
    <recommendedName>
        <fullName evidence="1">2EXR domain-containing protein</fullName>
    </recommendedName>
</protein>
<name>A0A2J6SNN2_9HELO</name>
<evidence type="ECO:0000313" key="3">
    <source>
        <dbReference type="Proteomes" id="UP000235371"/>
    </source>
</evidence>
<dbReference type="OrthoDB" id="3473305at2759"/>
<dbReference type="Pfam" id="PF20150">
    <property type="entry name" value="2EXR"/>
    <property type="match status" value="1"/>
</dbReference>
<evidence type="ECO:0000313" key="2">
    <source>
        <dbReference type="EMBL" id="PMD52353.1"/>
    </source>
</evidence>
<evidence type="ECO:0000259" key="1">
    <source>
        <dbReference type="Pfam" id="PF20150"/>
    </source>
</evidence>
<dbReference type="EMBL" id="KZ613905">
    <property type="protein sequence ID" value="PMD52353.1"/>
    <property type="molecule type" value="Genomic_DNA"/>
</dbReference>
<dbReference type="RefSeq" id="XP_024729257.1">
    <property type="nucleotide sequence ID" value="XM_024883970.1"/>
</dbReference>
<dbReference type="AlphaFoldDB" id="A0A2J6SNN2"/>
<sequence>MATPFPCFPKLPKEIQFKIWKEAAFETRNVGVWVVRVDFGGFHDENDDHDPYYFRTNVGPPAILHTCKDSRSEGLKFYQLSLGTVFEVEERRHAPFTVTFPPRTYINWNGDRICMMLPWCEGDYQTHLELLSQAENNNLKLIAFNTFGSTSRYSNVNRLIEHAVHAFHPVELTLFDIGSGLDIMRSRFTFDVGHTKSHNMKWTRSRLVKSIKSHKSTEVGKGVGVADVEGDVDWQLEVHLCRVLCDGEPKE</sequence>
<dbReference type="PANTHER" id="PTHR35910">
    <property type="entry name" value="2EXR DOMAIN-CONTAINING PROTEIN"/>
    <property type="match status" value="1"/>
</dbReference>
<keyword evidence="3" id="KW-1185">Reference proteome</keyword>